<dbReference type="AlphaFoldDB" id="A7VUB5"/>
<sequence>MGNGRVCRGEADFDEPRALLRRGLSGKALIIRRKFRECDNEAPVFLPYVYQM</sequence>
<dbReference type="EMBL" id="ABCB02000019">
    <property type="protein sequence ID" value="EDO60565.1"/>
    <property type="molecule type" value="Genomic_DNA"/>
</dbReference>
<name>A7VUB5_9FIRM</name>
<protein>
    <submittedName>
        <fullName evidence="1">Uncharacterized protein</fullName>
    </submittedName>
</protein>
<dbReference type="HOGENOM" id="CLU_3078417_0_0_9"/>
<organism evidence="1 2">
    <name type="scientific">[Clostridium] leptum DSM 753</name>
    <dbReference type="NCBI Taxonomy" id="428125"/>
    <lineage>
        <taxon>Bacteria</taxon>
        <taxon>Bacillati</taxon>
        <taxon>Bacillota</taxon>
        <taxon>Clostridia</taxon>
        <taxon>Eubacteriales</taxon>
        <taxon>Oscillospiraceae</taxon>
        <taxon>Oscillospiraceae incertae sedis</taxon>
    </lineage>
</organism>
<reference evidence="1 2" key="2">
    <citation type="submission" date="2007-08" db="EMBL/GenBank/DDBJ databases">
        <authorList>
            <person name="Fulton L."/>
            <person name="Clifton S."/>
            <person name="Fulton B."/>
            <person name="Xu J."/>
            <person name="Minx P."/>
            <person name="Pepin K.H."/>
            <person name="Johnson M."/>
            <person name="Thiruvilangam P."/>
            <person name="Bhonagiri V."/>
            <person name="Nash W.E."/>
            <person name="Wang C."/>
            <person name="Mardis E.R."/>
            <person name="Wilson R.K."/>
        </authorList>
    </citation>
    <scope>NUCLEOTIDE SEQUENCE [LARGE SCALE GENOMIC DNA]</scope>
    <source>
        <strain evidence="1 2">DSM 753</strain>
    </source>
</reference>
<reference evidence="1 2" key="1">
    <citation type="submission" date="2007-08" db="EMBL/GenBank/DDBJ databases">
        <title>Draft genome sequence of Clostridium leptum (DSM 753).</title>
        <authorList>
            <person name="Sudarsanam P."/>
            <person name="Ley R."/>
            <person name="Guruge J."/>
            <person name="Turnbaugh P.J."/>
            <person name="Mahowald M."/>
            <person name="Liep D."/>
            <person name="Gordon J."/>
        </authorList>
    </citation>
    <scope>NUCLEOTIDE SEQUENCE [LARGE SCALE GENOMIC DNA]</scope>
    <source>
        <strain evidence="1 2">DSM 753</strain>
    </source>
</reference>
<dbReference type="Proteomes" id="UP000003490">
    <property type="component" value="Unassembled WGS sequence"/>
</dbReference>
<accession>A7VUB5</accession>
<evidence type="ECO:0000313" key="2">
    <source>
        <dbReference type="Proteomes" id="UP000003490"/>
    </source>
</evidence>
<evidence type="ECO:0000313" key="1">
    <source>
        <dbReference type="EMBL" id="EDO60565.1"/>
    </source>
</evidence>
<gene>
    <name evidence="1" type="ORF">CLOLEP_02161</name>
</gene>
<comment type="caution">
    <text evidence="1">The sequence shown here is derived from an EMBL/GenBank/DDBJ whole genome shotgun (WGS) entry which is preliminary data.</text>
</comment>
<proteinExistence type="predicted"/>